<dbReference type="GeneID" id="17255954"/>
<dbReference type="RefSeq" id="XP_005762238.1">
    <property type="nucleotide sequence ID" value="XM_005762181.1"/>
</dbReference>
<dbReference type="PaxDb" id="2903-EOD09809"/>
<reference evidence="2" key="2">
    <citation type="submission" date="2024-10" db="UniProtKB">
        <authorList>
            <consortium name="EnsemblProtists"/>
        </authorList>
    </citation>
    <scope>IDENTIFICATION</scope>
</reference>
<sequence length="134" mass="14540">PEGRRIGALEVGAGTGGTAAQVLPVLAPACDRYIFTDVSDFFLRQAARRFGSFACFEAALLNIDADPRLQGFASHELDLVVAANVLHATPSVLTALRHCRQLLRPGGALVVNEAVRVFRFVQVVFGQTDGWWLF</sequence>
<dbReference type="AlphaFoldDB" id="A0A0D3IEX4"/>
<dbReference type="HOGENOM" id="CLU_127212_0_0_1"/>
<dbReference type="GeneID" id="17255953"/>
<dbReference type="SUPFAM" id="SSF53335">
    <property type="entry name" value="S-adenosyl-L-methionine-dependent methyltransferases"/>
    <property type="match status" value="1"/>
</dbReference>
<reference evidence="3" key="1">
    <citation type="journal article" date="2013" name="Nature">
        <title>Pan genome of the phytoplankton Emiliania underpins its global distribution.</title>
        <authorList>
            <person name="Read B.A."/>
            <person name="Kegel J."/>
            <person name="Klute M.J."/>
            <person name="Kuo A."/>
            <person name="Lefebvre S.C."/>
            <person name="Maumus F."/>
            <person name="Mayer C."/>
            <person name="Miller J."/>
            <person name="Monier A."/>
            <person name="Salamov A."/>
            <person name="Young J."/>
            <person name="Aguilar M."/>
            <person name="Claverie J.M."/>
            <person name="Frickenhaus S."/>
            <person name="Gonzalez K."/>
            <person name="Herman E.K."/>
            <person name="Lin Y.C."/>
            <person name="Napier J."/>
            <person name="Ogata H."/>
            <person name="Sarno A.F."/>
            <person name="Shmutz J."/>
            <person name="Schroeder D."/>
            <person name="de Vargas C."/>
            <person name="Verret F."/>
            <person name="von Dassow P."/>
            <person name="Valentin K."/>
            <person name="Van de Peer Y."/>
            <person name="Wheeler G."/>
            <person name="Dacks J.B."/>
            <person name="Delwiche C.F."/>
            <person name="Dyhrman S.T."/>
            <person name="Glockner G."/>
            <person name="John U."/>
            <person name="Richards T."/>
            <person name="Worden A.Z."/>
            <person name="Zhang X."/>
            <person name="Grigoriev I.V."/>
            <person name="Allen A.E."/>
            <person name="Bidle K."/>
            <person name="Borodovsky M."/>
            <person name="Bowler C."/>
            <person name="Brownlee C."/>
            <person name="Cock J.M."/>
            <person name="Elias M."/>
            <person name="Gladyshev V.N."/>
            <person name="Groth M."/>
            <person name="Guda C."/>
            <person name="Hadaegh A."/>
            <person name="Iglesias-Rodriguez M.D."/>
            <person name="Jenkins J."/>
            <person name="Jones B.M."/>
            <person name="Lawson T."/>
            <person name="Leese F."/>
            <person name="Lindquist E."/>
            <person name="Lobanov A."/>
            <person name="Lomsadze A."/>
            <person name="Malik S.B."/>
            <person name="Marsh M.E."/>
            <person name="Mackinder L."/>
            <person name="Mock T."/>
            <person name="Mueller-Roeber B."/>
            <person name="Pagarete A."/>
            <person name="Parker M."/>
            <person name="Probert I."/>
            <person name="Quesneville H."/>
            <person name="Raines C."/>
            <person name="Rensing S.A."/>
            <person name="Riano-Pachon D.M."/>
            <person name="Richier S."/>
            <person name="Rokitta S."/>
            <person name="Shiraiwa Y."/>
            <person name="Soanes D.M."/>
            <person name="van der Giezen M."/>
            <person name="Wahlund T.M."/>
            <person name="Williams B."/>
            <person name="Wilson W."/>
            <person name="Wolfe G."/>
            <person name="Wurch L.L."/>
        </authorList>
    </citation>
    <scope>NUCLEOTIDE SEQUENCE</scope>
</reference>
<organism evidence="2 3">
    <name type="scientific">Emiliania huxleyi (strain CCMP1516)</name>
    <dbReference type="NCBI Taxonomy" id="280463"/>
    <lineage>
        <taxon>Eukaryota</taxon>
        <taxon>Haptista</taxon>
        <taxon>Haptophyta</taxon>
        <taxon>Prymnesiophyceae</taxon>
        <taxon>Isochrysidales</taxon>
        <taxon>Noelaerhabdaceae</taxon>
        <taxon>Emiliania</taxon>
    </lineage>
</organism>
<dbReference type="STRING" id="2903.R1DM77"/>
<dbReference type="EnsemblProtists" id="EOD09810">
    <property type="protein sequence ID" value="EOD09810"/>
    <property type="gene ID" value="EMIHUDRAFT_58670"/>
</dbReference>
<dbReference type="Pfam" id="PF08242">
    <property type="entry name" value="Methyltransf_12"/>
    <property type="match status" value="1"/>
</dbReference>
<dbReference type="PANTHER" id="PTHR42912">
    <property type="entry name" value="METHYLTRANSFERASE"/>
    <property type="match status" value="1"/>
</dbReference>
<dbReference type="Proteomes" id="UP000013827">
    <property type="component" value="Unassembled WGS sequence"/>
</dbReference>
<dbReference type="InterPro" id="IPR029063">
    <property type="entry name" value="SAM-dependent_MTases_sf"/>
</dbReference>
<evidence type="ECO:0000313" key="3">
    <source>
        <dbReference type="Proteomes" id="UP000013827"/>
    </source>
</evidence>
<proteinExistence type="predicted"/>
<protein>
    <recommendedName>
        <fullName evidence="1">Methyltransferase type 12 domain-containing protein</fullName>
    </recommendedName>
</protein>
<dbReference type="KEGG" id="ehx:EMIHUDRAFT_58674"/>
<dbReference type="InterPro" id="IPR050508">
    <property type="entry name" value="Methyltransf_Superfamily"/>
</dbReference>
<feature type="domain" description="Methyltransferase type 12" evidence="1">
    <location>
        <begin position="9"/>
        <end position="109"/>
    </location>
</feature>
<evidence type="ECO:0000313" key="2">
    <source>
        <dbReference type="EnsemblProtists" id="EOD09809"/>
    </source>
</evidence>
<keyword evidence="3" id="KW-1185">Reference proteome</keyword>
<dbReference type="KEGG" id="ehx:EMIHUDRAFT_58670"/>
<evidence type="ECO:0000259" key="1">
    <source>
        <dbReference type="Pfam" id="PF08242"/>
    </source>
</evidence>
<dbReference type="EnsemblProtists" id="EOD09809">
    <property type="protein sequence ID" value="EOD09809"/>
    <property type="gene ID" value="EMIHUDRAFT_58674"/>
</dbReference>
<dbReference type="RefSeq" id="XP_005762239.1">
    <property type="nucleotide sequence ID" value="XM_005762182.1"/>
</dbReference>
<dbReference type="eggNOG" id="ENOG502SS6C">
    <property type="taxonomic scope" value="Eukaryota"/>
</dbReference>
<dbReference type="GO" id="GO:0008168">
    <property type="term" value="F:methyltransferase activity"/>
    <property type="evidence" value="ECO:0007669"/>
    <property type="project" value="TreeGrafter"/>
</dbReference>
<dbReference type="CDD" id="cd02440">
    <property type="entry name" value="AdoMet_MTases"/>
    <property type="match status" value="1"/>
</dbReference>
<accession>A0A0D3IEX4</accession>
<dbReference type="Gene3D" id="3.40.50.150">
    <property type="entry name" value="Vaccinia Virus protein VP39"/>
    <property type="match status" value="1"/>
</dbReference>
<dbReference type="InterPro" id="IPR013217">
    <property type="entry name" value="Methyltransf_12"/>
</dbReference>
<name>A0A0D3IEX4_EMIH1</name>